<protein>
    <submittedName>
        <fullName evidence="2">Uncharacterized protein zmp:0000000951</fullName>
    </submittedName>
</protein>
<organism evidence="1 2">
    <name type="scientific">Danio rerio</name>
    <name type="common">Zebrafish</name>
    <name type="synonym">Brachydanio rerio</name>
    <dbReference type="NCBI Taxonomy" id="7955"/>
    <lineage>
        <taxon>Eukaryota</taxon>
        <taxon>Metazoa</taxon>
        <taxon>Chordata</taxon>
        <taxon>Craniata</taxon>
        <taxon>Vertebrata</taxon>
        <taxon>Euteleostomi</taxon>
        <taxon>Actinopterygii</taxon>
        <taxon>Neopterygii</taxon>
        <taxon>Teleostei</taxon>
        <taxon>Ostariophysi</taxon>
        <taxon>Cypriniformes</taxon>
        <taxon>Danionidae</taxon>
        <taxon>Danioninae</taxon>
        <taxon>Danio</taxon>
    </lineage>
</organism>
<dbReference type="RefSeq" id="XP_073782820.1">
    <property type="nucleotide sequence ID" value="XM_073926719.1"/>
</dbReference>
<evidence type="ECO:0000313" key="1">
    <source>
        <dbReference type="Proteomes" id="UP000000437"/>
    </source>
</evidence>
<keyword evidence="1" id="KW-1185">Reference proteome</keyword>
<gene>
    <name evidence="2" type="primary">zmp:0000000951</name>
</gene>
<sequence>MEGKLSDEKVKCLLAPWRFSLRGPGFESRLVAALQLFEHFPLDIAVTGGTQAANAQLASIISGSDEEIEEEVWETEDEDDDEEEETDEDEEEWEEEESADEEPSIKLNANHQSSKIKRVRISENTQYIGSGISDFVHCQFPNVRLWTVQGHPTSNSIIKQSNQQYESTHYDVLLILTSEQHKDDHMWIKMELHDRDQPFFLVQAEQDWDVLEEKPSGPCMTCAWERMRARKLELQKRSEKAFGETSSSTDSPANTPQDSELVKMKDITKVLAEALPELRIKAFSQFLVAITKELKIPKLLTDDSQFVVSTALRSMKINQDDLDQISKLSQTRDFTDNPSKLQAILGALDHFRLDVGVLGETGCGSSSLINALLGLKNSNETAALTGVTETTKEAVEYALPDSHNIRFWDLPGLGKIGDLSSLSANAFSSSEGQQVASVLALCDVYILVSPLRVRLRTIQLLQQASSMGKECYLVISMVDLIEDKAVEEVRQWTEKVLSKLDIQQSLFLVSANYPETLDLAKLKGMLKAAIPSHKKVALARYVSKQLDEDVFWKRSDSCKFM</sequence>
<dbReference type="Proteomes" id="UP000000437">
    <property type="component" value="Chromosome 16"/>
</dbReference>
<evidence type="ECO:0000313" key="2">
    <source>
        <dbReference type="RefSeq" id="XP_073782820.1"/>
    </source>
</evidence>
<reference evidence="2" key="1">
    <citation type="submission" date="2025-08" db="UniProtKB">
        <authorList>
            <consortium name="RefSeq"/>
        </authorList>
    </citation>
    <scope>IDENTIFICATION</scope>
    <source>
        <strain evidence="2">Tuebingen</strain>
        <tissue evidence="2">Fibroblasts and whole tissue</tissue>
    </source>
</reference>
<proteinExistence type="predicted"/>
<name>A0AC58HLF2_DANRE</name>
<accession>A0AC58HLF2</accession>